<evidence type="ECO:0000256" key="1">
    <source>
        <dbReference type="SAM" id="Coils"/>
    </source>
</evidence>
<feature type="coiled-coil region" evidence="1">
    <location>
        <begin position="237"/>
        <end position="293"/>
    </location>
</feature>
<geneLocation type="plasmid" evidence="4">
    <name>pb18-1</name>
</geneLocation>
<organism evidence="3 4">
    <name type="scientific">Acinetobacter indicus</name>
    <dbReference type="NCBI Taxonomy" id="756892"/>
    <lineage>
        <taxon>Bacteria</taxon>
        <taxon>Pseudomonadati</taxon>
        <taxon>Pseudomonadota</taxon>
        <taxon>Gammaproteobacteria</taxon>
        <taxon>Moraxellales</taxon>
        <taxon>Moraxellaceae</taxon>
        <taxon>Acinetobacter</taxon>
    </lineage>
</organism>
<evidence type="ECO:0000313" key="4">
    <source>
        <dbReference type="Proteomes" id="UP000503440"/>
    </source>
</evidence>
<accession>A0A6C0Y808</accession>
<feature type="region of interest" description="Disordered" evidence="2">
    <location>
        <begin position="122"/>
        <end position="144"/>
    </location>
</feature>
<evidence type="ECO:0000313" key="3">
    <source>
        <dbReference type="EMBL" id="QIC71835.1"/>
    </source>
</evidence>
<protein>
    <submittedName>
        <fullName evidence="3">Uncharacterized protein</fullName>
    </submittedName>
</protein>
<feature type="region of interest" description="Disordered" evidence="2">
    <location>
        <begin position="79"/>
        <end position="110"/>
    </location>
</feature>
<keyword evidence="3" id="KW-0614">Plasmid</keyword>
<dbReference type="Proteomes" id="UP000503440">
    <property type="component" value="Plasmid pB18-1"/>
</dbReference>
<reference evidence="3 4" key="1">
    <citation type="submission" date="2019-09" db="EMBL/GenBank/DDBJ databases">
        <title>Non-baumannii Acinetobacter spp. carrying blaNDM-1 isolated in China.</title>
        <authorList>
            <person name="Cui C."/>
            <person name="Chen C."/>
            <person name="Sun J."/>
            <person name="Liu Y."/>
        </authorList>
    </citation>
    <scope>NUCLEOTIDE SEQUENCE [LARGE SCALE GENOMIC DNA]</scope>
    <source>
        <strain evidence="3 4">B18</strain>
        <plasmid evidence="4">pb18-1</plasmid>
    </source>
</reference>
<sequence>MASTKKKPNPKDLLKKAFAHKNQDGTNGVKAPMPKEEAKAIFEDIDGAKEAAPKPVPVAPKKAPVAVEMTPDTVDQNVPELFVDDLPPPDDDLPPPEDDFDPADLMEPEPSVVDAEPVVAEPVAAEESQPEMDAPVVTDQEDNTPVVEDSSVYTDGVDHHVEELEAPLITFVDDLIDRAATEDVFNDAPEINLSVGTPDFNDAPPDIPEPNFTVEEDEAPHYAEKNIETLSLLDQVKADKEARKREYAESLQKLEAIESERSELEEIMRQQLLKEQNEEAAKLNEGIKKIRTRNRNFLTLLGDLYRRETEEIQADNLVAIAQAFKTDSTITLQSYLLINRYLHRFNIKYDMEEIRVFLSEDLLNIETPPLDFDYYYLWESNLDTKITPYMWDKHKLMVFSRANFTCELCGGVGMNNPVELYPQWRMFDSNRTQILQGFLALCPKCVDAKNHAQLKQRNLKMRYESAREHMKNVNGWDDRQVENALLEAEEVYAKRVDAKAESERFKKWKLNIHVLENIFGIEVEEPKFHQRSHIKSDYQQIFEPHVAYLFGKIESDRMIKTGKTKFLSIKLDVEPMKKAR</sequence>
<name>A0A6C0Y808_9GAMM</name>
<gene>
    <name evidence="3" type="ORF">FSC09_15710</name>
</gene>
<keyword evidence="1" id="KW-0175">Coiled coil</keyword>
<evidence type="ECO:0000256" key="2">
    <source>
        <dbReference type="SAM" id="MobiDB-lite"/>
    </source>
</evidence>
<dbReference type="RefSeq" id="WP_163146494.1">
    <property type="nucleotide sequence ID" value="NZ_CP044456.1"/>
</dbReference>
<feature type="compositionally biased region" description="Acidic residues" evidence="2">
    <location>
        <begin position="87"/>
        <end position="107"/>
    </location>
</feature>
<proteinExistence type="predicted"/>
<dbReference type="AlphaFoldDB" id="A0A6C0Y808"/>
<feature type="region of interest" description="Disordered" evidence="2">
    <location>
        <begin position="1"/>
        <end position="35"/>
    </location>
</feature>
<dbReference type="EMBL" id="CP044456">
    <property type="protein sequence ID" value="QIC71835.1"/>
    <property type="molecule type" value="Genomic_DNA"/>
</dbReference>